<dbReference type="PROSITE" id="PS50198">
    <property type="entry name" value="PPIC_PPIASE_2"/>
    <property type="match status" value="1"/>
</dbReference>
<accession>A0AAD3CQ90</accession>
<keyword evidence="1 2" id="KW-0413">Isomerase</keyword>
<evidence type="ECO:0000256" key="1">
    <source>
        <dbReference type="PROSITE-ProRule" id="PRU00278"/>
    </source>
</evidence>
<proteinExistence type="predicted"/>
<feature type="domain" description="PpiC" evidence="3">
    <location>
        <begin position="25"/>
        <end position="74"/>
    </location>
</feature>
<dbReference type="GO" id="GO:0003755">
    <property type="term" value="F:peptidyl-prolyl cis-trans isomerase activity"/>
    <property type="evidence" value="ECO:0007669"/>
    <property type="project" value="UniProtKB-UniRule"/>
</dbReference>
<dbReference type="InterPro" id="IPR050245">
    <property type="entry name" value="PrsA_foldase"/>
</dbReference>
<evidence type="ECO:0000256" key="2">
    <source>
        <dbReference type="RuleBase" id="RU363014"/>
    </source>
</evidence>
<dbReference type="InterPro" id="IPR000297">
    <property type="entry name" value="PPIase_PpiC"/>
</dbReference>
<dbReference type="Proteomes" id="UP001054902">
    <property type="component" value="Unassembled WGS sequence"/>
</dbReference>
<dbReference type="AlphaFoldDB" id="A0AAD3CQ90"/>
<dbReference type="Pfam" id="PF00639">
    <property type="entry name" value="Rotamase"/>
    <property type="match status" value="1"/>
</dbReference>
<protein>
    <recommendedName>
        <fullName evidence="2">Peptidyl-prolyl cis-trans isomerase</fullName>
        <ecNumber evidence="2">5.2.1.8</ecNumber>
    </recommendedName>
</protein>
<reference evidence="4 5" key="1">
    <citation type="journal article" date="2021" name="Sci. Rep.">
        <title>The genome of the diatom Chaetoceros tenuissimus carries an ancient integrated fragment of an extant virus.</title>
        <authorList>
            <person name="Hongo Y."/>
            <person name="Kimura K."/>
            <person name="Takaki Y."/>
            <person name="Yoshida Y."/>
            <person name="Baba S."/>
            <person name="Kobayashi G."/>
            <person name="Nagasaki K."/>
            <person name="Hano T."/>
            <person name="Tomaru Y."/>
        </authorList>
    </citation>
    <scope>NUCLEOTIDE SEQUENCE [LARGE SCALE GENOMIC DNA]</scope>
    <source>
        <strain evidence="4 5">NIES-3715</strain>
    </source>
</reference>
<sequence length="100" mass="10960">MRKMGLFDGIMKAFENEEYGSRPDAVKATARHILVDSEDEAILLMKKLNSGESSFEVLAKDFSDCPSASDGGSLVVGPIQTKFGYHLILVEKRSGGGDWY</sequence>
<dbReference type="EMBL" id="BLLK01000029">
    <property type="protein sequence ID" value="GFH48809.1"/>
    <property type="molecule type" value="Genomic_DNA"/>
</dbReference>
<dbReference type="PANTHER" id="PTHR47245:SF2">
    <property type="entry name" value="PEPTIDYL-PROLYL CIS-TRANS ISOMERASE HP_0175-RELATED"/>
    <property type="match status" value="1"/>
</dbReference>
<name>A0AAD3CQ90_9STRA</name>
<evidence type="ECO:0000313" key="4">
    <source>
        <dbReference type="EMBL" id="GFH48809.1"/>
    </source>
</evidence>
<dbReference type="PANTHER" id="PTHR47245">
    <property type="entry name" value="PEPTIDYLPROLYL ISOMERASE"/>
    <property type="match status" value="1"/>
</dbReference>
<comment type="catalytic activity">
    <reaction evidence="2">
        <text>[protein]-peptidylproline (omega=180) = [protein]-peptidylproline (omega=0)</text>
        <dbReference type="Rhea" id="RHEA:16237"/>
        <dbReference type="Rhea" id="RHEA-COMP:10747"/>
        <dbReference type="Rhea" id="RHEA-COMP:10748"/>
        <dbReference type="ChEBI" id="CHEBI:83833"/>
        <dbReference type="ChEBI" id="CHEBI:83834"/>
        <dbReference type="EC" id="5.2.1.8"/>
    </reaction>
</comment>
<keyword evidence="5" id="KW-1185">Reference proteome</keyword>
<dbReference type="SUPFAM" id="SSF54534">
    <property type="entry name" value="FKBP-like"/>
    <property type="match status" value="1"/>
</dbReference>
<evidence type="ECO:0000313" key="5">
    <source>
        <dbReference type="Proteomes" id="UP001054902"/>
    </source>
</evidence>
<keyword evidence="1 2" id="KW-0697">Rotamase</keyword>
<organism evidence="4 5">
    <name type="scientific">Chaetoceros tenuissimus</name>
    <dbReference type="NCBI Taxonomy" id="426638"/>
    <lineage>
        <taxon>Eukaryota</taxon>
        <taxon>Sar</taxon>
        <taxon>Stramenopiles</taxon>
        <taxon>Ochrophyta</taxon>
        <taxon>Bacillariophyta</taxon>
        <taxon>Coscinodiscophyceae</taxon>
        <taxon>Chaetocerotophycidae</taxon>
        <taxon>Chaetocerotales</taxon>
        <taxon>Chaetocerotaceae</taxon>
        <taxon>Chaetoceros</taxon>
    </lineage>
</organism>
<dbReference type="InterPro" id="IPR046357">
    <property type="entry name" value="PPIase_dom_sf"/>
</dbReference>
<evidence type="ECO:0000259" key="3">
    <source>
        <dbReference type="PROSITE" id="PS50198"/>
    </source>
</evidence>
<gene>
    <name evidence="4" type="ORF">CTEN210_05284</name>
</gene>
<dbReference type="Gene3D" id="3.10.50.40">
    <property type="match status" value="1"/>
</dbReference>
<comment type="caution">
    <text evidence="4">The sequence shown here is derived from an EMBL/GenBank/DDBJ whole genome shotgun (WGS) entry which is preliminary data.</text>
</comment>
<dbReference type="EC" id="5.2.1.8" evidence="2"/>